<evidence type="ECO:0000313" key="2">
    <source>
        <dbReference type="EMBL" id="OGK39740.1"/>
    </source>
</evidence>
<dbReference type="Proteomes" id="UP000177698">
    <property type="component" value="Unassembled WGS sequence"/>
</dbReference>
<dbReference type="EMBL" id="MGAG01000037">
    <property type="protein sequence ID" value="OGK39740.1"/>
    <property type="molecule type" value="Genomic_DNA"/>
</dbReference>
<organism evidence="2 3">
    <name type="scientific">Candidatus Roizmanbacteria bacterium RIFCSPLOWO2_01_FULL_37_12</name>
    <dbReference type="NCBI Taxonomy" id="1802056"/>
    <lineage>
        <taxon>Bacteria</taxon>
        <taxon>Candidatus Roizmaniibacteriota</taxon>
    </lineage>
</organism>
<protein>
    <submittedName>
        <fullName evidence="2">Uncharacterized protein</fullName>
    </submittedName>
</protein>
<sequence length="97" mass="11243">MKIIFTDKLKTAFKTFLFLFGLVHIINIVLLYLVGGFWDGGLSIGFPKAFYIINCGFRSGRLECPIGFNFFGLFLNLSFWYFVAFIIKIFQKTNSFK</sequence>
<keyword evidence="1" id="KW-1133">Transmembrane helix</keyword>
<evidence type="ECO:0000313" key="3">
    <source>
        <dbReference type="Proteomes" id="UP000177698"/>
    </source>
</evidence>
<name>A0A1F7I8Q1_9BACT</name>
<feature type="transmembrane region" description="Helical" evidence="1">
    <location>
        <begin position="12"/>
        <end position="34"/>
    </location>
</feature>
<dbReference type="STRING" id="1802056.A2954_04925"/>
<keyword evidence="1" id="KW-0472">Membrane</keyword>
<evidence type="ECO:0000256" key="1">
    <source>
        <dbReference type="SAM" id="Phobius"/>
    </source>
</evidence>
<keyword evidence="1" id="KW-0812">Transmembrane</keyword>
<reference evidence="2 3" key="1">
    <citation type="journal article" date="2016" name="Nat. Commun.">
        <title>Thousands of microbial genomes shed light on interconnected biogeochemical processes in an aquifer system.</title>
        <authorList>
            <person name="Anantharaman K."/>
            <person name="Brown C.T."/>
            <person name="Hug L.A."/>
            <person name="Sharon I."/>
            <person name="Castelle C.J."/>
            <person name="Probst A.J."/>
            <person name="Thomas B.C."/>
            <person name="Singh A."/>
            <person name="Wilkins M.J."/>
            <person name="Karaoz U."/>
            <person name="Brodie E.L."/>
            <person name="Williams K.H."/>
            <person name="Hubbard S.S."/>
            <person name="Banfield J.F."/>
        </authorList>
    </citation>
    <scope>NUCLEOTIDE SEQUENCE [LARGE SCALE GENOMIC DNA]</scope>
</reference>
<dbReference type="AlphaFoldDB" id="A0A1F7I8Q1"/>
<feature type="transmembrane region" description="Helical" evidence="1">
    <location>
        <begin position="66"/>
        <end position="87"/>
    </location>
</feature>
<proteinExistence type="predicted"/>
<comment type="caution">
    <text evidence="2">The sequence shown here is derived from an EMBL/GenBank/DDBJ whole genome shotgun (WGS) entry which is preliminary data.</text>
</comment>
<gene>
    <name evidence="2" type="ORF">A2954_04925</name>
</gene>
<accession>A0A1F7I8Q1</accession>